<dbReference type="Gene3D" id="3.40.50.720">
    <property type="entry name" value="NAD(P)-binding Rossmann-like Domain"/>
    <property type="match status" value="1"/>
</dbReference>
<name>A0ABQ6I4Q5_9MICO</name>
<dbReference type="Proteomes" id="UP001157091">
    <property type="component" value="Unassembled WGS sequence"/>
</dbReference>
<sequence>MLAVFREAGYDVSQRVDDGVVSVSVDLDPTERSREVMADRERRAEARSMQTLLDAHAVLVVTSPALPADAVERRFADAVVAGALADPGDATFDVVGTGREPGEALPGVAFHDRLKTATGPYDLAVLALAPEQVLAIVPALARRGVRGLVVLSGGSRSSAPTGWRASSSSCAARTPPGCA</sequence>
<reference evidence="3" key="1">
    <citation type="journal article" date="2019" name="Int. J. Syst. Evol. Microbiol.">
        <title>The Global Catalogue of Microorganisms (GCM) 10K type strain sequencing project: providing services to taxonomists for standard genome sequencing and annotation.</title>
        <authorList>
            <consortium name="The Broad Institute Genomics Platform"/>
            <consortium name="The Broad Institute Genome Sequencing Center for Infectious Disease"/>
            <person name="Wu L."/>
            <person name="Ma J."/>
        </authorList>
    </citation>
    <scope>NUCLEOTIDE SEQUENCE [LARGE SCALE GENOMIC DNA]</scope>
    <source>
        <strain evidence="3">NBRC 106348</strain>
    </source>
</reference>
<comment type="caution">
    <text evidence="2">The sequence shown here is derived from an EMBL/GenBank/DDBJ whole genome shotgun (WGS) entry which is preliminary data.</text>
</comment>
<gene>
    <name evidence="2" type="ORF">GCM10025864_35230</name>
</gene>
<evidence type="ECO:0000313" key="2">
    <source>
        <dbReference type="EMBL" id="GMA25764.1"/>
    </source>
</evidence>
<organism evidence="2 3">
    <name type="scientific">Luteimicrobium album</name>
    <dbReference type="NCBI Taxonomy" id="1054550"/>
    <lineage>
        <taxon>Bacteria</taxon>
        <taxon>Bacillati</taxon>
        <taxon>Actinomycetota</taxon>
        <taxon>Actinomycetes</taxon>
        <taxon>Micrococcales</taxon>
        <taxon>Luteimicrobium</taxon>
    </lineage>
</organism>
<dbReference type="SUPFAM" id="SSF51735">
    <property type="entry name" value="NAD(P)-binding Rossmann-fold domains"/>
    <property type="match status" value="1"/>
</dbReference>
<feature type="region of interest" description="Disordered" evidence="1">
    <location>
        <begin position="154"/>
        <end position="179"/>
    </location>
</feature>
<proteinExistence type="predicted"/>
<protein>
    <submittedName>
        <fullName evidence="2">Uncharacterized protein</fullName>
    </submittedName>
</protein>
<evidence type="ECO:0000313" key="3">
    <source>
        <dbReference type="Proteomes" id="UP001157091"/>
    </source>
</evidence>
<dbReference type="InterPro" id="IPR036291">
    <property type="entry name" value="NAD(P)-bd_dom_sf"/>
</dbReference>
<dbReference type="EMBL" id="BSUK01000001">
    <property type="protein sequence ID" value="GMA25764.1"/>
    <property type="molecule type" value="Genomic_DNA"/>
</dbReference>
<keyword evidence="3" id="KW-1185">Reference proteome</keyword>
<dbReference type="RefSeq" id="WP_348525389.1">
    <property type="nucleotide sequence ID" value="NZ_BSUK01000001.1"/>
</dbReference>
<evidence type="ECO:0000256" key="1">
    <source>
        <dbReference type="SAM" id="MobiDB-lite"/>
    </source>
</evidence>
<accession>A0ABQ6I4Q5</accession>